<dbReference type="AlphaFoldDB" id="A0A098BS34"/>
<dbReference type="CDD" id="cd00291">
    <property type="entry name" value="SirA_YedF_YeeD"/>
    <property type="match status" value="1"/>
</dbReference>
<dbReference type="KEGG" id="rrz:CS378_13180"/>
<dbReference type="OrthoDB" id="8636759at2"/>
<dbReference type="GeneID" id="66837931"/>
<protein>
    <submittedName>
        <fullName evidence="2">Uncharacterized protein</fullName>
    </submittedName>
</protein>
<reference evidence="2 3" key="1">
    <citation type="journal article" date="2014" name="Genome Announc.">
        <title>Draft Genome Sequence of Propane- and Butane-Oxidizing Actinobacterium Rhodococcus ruber IEGM 231.</title>
        <authorList>
            <person name="Ivshina I.B."/>
            <person name="Kuyukina M.S."/>
            <person name="Krivoruchko A.V."/>
            <person name="Barbe V."/>
            <person name="Fischer C."/>
        </authorList>
    </citation>
    <scope>NUCLEOTIDE SEQUENCE [LARGE SCALE GENOMIC DNA]</scope>
</reference>
<dbReference type="InterPro" id="IPR001455">
    <property type="entry name" value="TusA-like"/>
</dbReference>
<dbReference type="PANTHER" id="PTHR33279">
    <property type="entry name" value="SULFUR CARRIER PROTEIN YEDF-RELATED"/>
    <property type="match status" value="1"/>
</dbReference>
<dbReference type="Proteomes" id="UP000042997">
    <property type="component" value="Unassembled WGS sequence"/>
</dbReference>
<dbReference type="EMBL" id="CCSD01000100">
    <property type="protein sequence ID" value="CDZ91543.1"/>
    <property type="molecule type" value="Genomic_DNA"/>
</dbReference>
<dbReference type="eggNOG" id="COG0425">
    <property type="taxonomic scope" value="Bacteria"/>
</dbReference>
<evidence type="ECO:0000313" key="3">
    <source>
        <dbReference type="Proteomes" id="UP000042997"/>
    </source>
</evidence>
<dbReference type="InterPro" id="IPR036868">
    <property type="entry name" value="TusA-like_sf"/>
</dbReference>
<evidence type="ECO:0000313" key="2">
    <source>
        <dbReference type="EMBL" id="CDZ91543.1"/>
    </source>
</evidence>
<dbReference type="Gene3D" id="3.30.110.40">
    <property type="entry name" value="TusA-like domain"/>
    <property type="match status" value="1"/>
</dbReference>
<proteinExistence type="inferred from homology"/>
<dbReference type="PROSITE" id="PS01148">
    <property type="entry name" value="UPF0033"/>
    <property type="match status" value="1"/>
</dbReference>
<sequence length="77" mass="8568">MDYQIDVVVDAKGQKCPMPVLLASRAIKKLESGQILLVEATDGGSRRDIPSWANDTGNELLDNNSEDGIHRYLIRKK</sequence>
<organism evidence="2 3">
    <name type="scientific">Rhodococcus ruber</name>
    <dbReference type="NCBI Taxonomy" id="1830"/>
    <lineage>
        <taxon>Bacteria</taxon>
        <taxon>Bacillati</taxon>
        <taxon>Actinomycetota</taxon>
        <taxon>Actinomycetes</taxon>
        <taxon>Mycobacteriales</taxon>
        <taxon>Nocardiaceae</taxon>
        <taxon>Rhodococcus</taxon>
    </lineage>
</organism>
<dbReference type="SUPFAM" id="SSF64307">
    <property type="entry name" value="SirA-like"/>
    <property type="match status" value="1"/>
</dbReference>
<evidence type="ECO:0000256" key="1">
    <source>
        <dbReference type="ARBA" id="ARBA00008984"/>
    </source>
</evidence>
<name>A0A098BS34_9NOCA</name>
<dbReference type="Pfam" id="PF01206">
    <property type="entry name" value="TusA"/>
    <property type="match status" value="1"/>
</dbReference>
<gene>
    <name evidence="2" type="ORF">RHRU231_850003</name>
</gene>
<dbReference type="RefSeq" id="WP_010593701.1">
    <property type="nucleotide sequence ID" value="NZ_CP023714.1"/>
</dbReference>
<accession>A0A098BS34</accession>
<comment type="similarity">
    <text evidence="1">Belongs to the sulfur carrier protein TusA family.</text>
</comment>
<dbReference type="PANTHER" id="PTHR33279:SF2">
    <property type="entry name" value="SULFUR CARRIER PROTEIN TUSA"/>
    <property type="match status" value="1"/>
</dbReference>